<protein>
    <submittedName>
        <fullName evidence="2">DUF3311 domain-containing protein</fullName>
    </submittedName>
</protein>
<keyword evidence="3" id="KW-1185">Reference proteome</keyword>
<dbReference type="InterPro" id="IPR021741">
    <property type="entry name" value="DUF3311"/>
</dbReference>
<sequence length="62" mass="7166">MRKIHFVLSVLPFVGSLVVINRVEPYVLGMPFVMFWAVLWMVLTSVCLLISNKLLTVEKEEE</sequence>
<dbReference type="AlphaFoldDB" id="A0A3M8D6K3"/>
<evidence type="ECO:0000313" key="2">
    <source>
        <dbReference type="EMBL" id="RNB83686.1"/>
    </source>
</evidence>
<keyword evidence="1" id="KW-0472">Membrane</keyword>
<accession>A0A3M8D6K3</accession>
<dbReference type="EMBL" id="RHHU01000010">
    <property type="protein sequence ID" value="RNB83686.1"/>
    <property type="molecule type" value="Genomic_DNA"/>
</dbReference>
<dbReference type="Proteomes" id="UP000269573">
    <property type="component" value="Unassembled WGS sequence"/>
</dbReference>
<dbReference type="Pfam" id="PF11755">
    <property type="entry name" value="DUF3311"/>
    <property type="match status" value="1"/>
</dbReference>
<proteinExistence type="predicted"/>
<keyword evidence="1" id="KW-1133">Transmembrane helix</keyword>
<dbReference type="RefSeq" id="WP_122924206.1">
    <property type="nucleotide sequence ID" value="NZ_RHHU01000010.1"/>
</dbReference>
<organism evidence="2 3">
    <name type="scientific">Brevibacillus nitrificans</name>
    <dbReference type="NCBI Taxonomy" id="651560"/>
    <lineage>
        <taxon>Bacteria</taxon>
        <taxon>Bacillati</taxon>
        <taxon>Bacillota</taxon>
        <taxon>Bacilli</taxon>
        <taxon>Bacillales</taxon>
        <taxon>Paenibacillaceae</taxon>
        <taxon>Brevibacillus</taxon>
    </lineage>
</organism>
<name>A0A3M8D6K3_9BACL</name>
<evidence type="ECO:0000313" key="3">
    <source>
        <dbReference type="Proteomes" id="UP000269573"/>
    </source>
</evidence>
<comment type="caution">
    <text evidence="2">The sequence shown here is derived from an EMBL/GenBank/DDBJ whole genome shotgun (WGS) entry which is preliminary data.</text>
</comment>
<evidence type="ECO:0000256" key="1">
    <source>
        <dbReference type="SAM" id="Phobius"/>
    </source>
</evidence>
<keyword evidence="1" id="KW-0812">Transmembrane</keyword>
<feature type="transmembrane region" description="Helical" evidence="1">
    <location>
        <begin position="26"/>
        <end position="50"/>
    </location>
</feature>
<reference evidence="2 3" key="1">
    <citation type="submission" date="2018-10" db="EMBL/GenBank/DDBJ databases">
        <title>Phylogenomics of Brevibacillus.</title>
        <authorList>
            <person name="Dunlap C."/>
        </authorList>
    </citation>
    <scope>NUCLEOTIDE SEQUENCE [LARGE SCALE GENOMIC DNA]</scope>
    <source>
        <strain evidence="2 3">JCM 15774</strain>
    </source>
</reference>
<gene>
    <name evidence="2" type="ORF">EDM59_14210</name>
</gene>